<feature type="domain" description="Predicted pPIWI-associating nuclease" evidence="1">
    <location>
        <begin position="72"/>
        <end position="195"/>
    </location>
</feature>
<evidence type="ECO:0000259" key="1">
    <source>
        <dbReference type="Pfam" id="PF18165"/>
    </source>
</evidence>
<organism evidence="2 3">
    <name type="scientific">SAR324 cluster bacterium</name>
    <dbReference type="NCBI Taxonomy" id="2024889"/>
    <lineage>
        <taxon>Bacteria</taxon>
        <taxon>Deltaproteobacteria</taxon>
        <taxon>SAR324 cluster</taxon>
    </lineage>
</organism>
<dbReference type="Proteomes" id="UP000524246">
    <property type="component" value="Unassembled WGS sequence"/>
</dbReference>
<dbReference type="InterPro" id="IPR040556">
    <property type="entry name" value="pP_pnuc_1"/>
</dbReference>
<dbReference type="EMBL" id="JAAZON010000030">
    <property type="protein sequence ID" value="NMC61704.1"/>
    <property type="molecule type" value="Genomic_DNA"/>
</dbReference>
<dbReference type="Pfam" id="PF18165">
    <property type="entry name" value="pP_pnuc_1"/>
    <property type="match status" value="1"/>
</dbReference>
<evidence type="ECO:0000313" key="3">
    <source>
        <dbReference type="Proteomes" id="UP000524246"/>
    </source>
</evidence>
<protein>
    <recommendedName>
        <fullName evidence="1">Predicted pPIWI-associating nuclease domain-containing protein</fullName>
    </recommendedName>
</protein>
<name>A0A7X9FQ16_9DELT</name>
<evidence type="ECO:0000313" key="2">
    <source>
        <dbReference type="EMBL" id="NMC61704.1"/>
    </source>
</evidence>
<proteinExistence type="predicted"/>
<dbReference type="AlphaFoldDB" id="A0A7X9FQ16"/>
<gene>
    <name evidence="2" type="ORF">GYA55_00905</name>
</gene>
<comment type="caution">
    <text evidence="2">The sequence shown here is derived from an EMBL/GenBank/DDBJ whole genome shotgun (WGS) entry which is preliminary data.</text>
</comment>
<accession>A0A7X9FQ16</accession>
<reference evidence="2 3" key="1">
    <citation type="journal article" date="2020" name="Biotechnol. Biofuels">
        <title>New insights from the biogas microbiome by comprehensive genome-resolved metagenomics of nearly 1600 species originating from multiple anaerobic digesters.</title>
        <authorList>
            <person name="Campanaro S."/>
            <person name="Treu L."/>
            <person name="Rodriguez-R L.M."/>
            <person name="Kovalovszki A."/>
            <person name="Ziels R.M."/>
            <person name="Maus I."/>
            <person name="Zhu X."/>
            <person name="Kougias P.G."/>
            <person name="Basile A."/>
            <person name="Luo G."/>
            <person name="Schluter A."/>
            <person name="Konstantinidis K.T."/>
            <person name="Angelidaki I."/>
        </authorList>
    </citation>
    <scope>NUCLEOTIDE SEQUENCE [LARGE SCALE GENOMIC DNA]</scope>
    <source>
        <strain evidence="2">AS27yjCOA_65</strain>
    </source>
</reference>
<sequence length="205" mass="24014">MQDELVEEDEHTLQLPTFVLPQTSREVFLHAYCLRSIISNEDHLAVEEEKLIEVILEENKECVHLLQQVHPGLIVPYRGAYEAFQKTNTDRIRHILSSLRELWNHLLRTLAPNKEVLLWISNESEEYLSNGKPTKRARLMYICRNINNEPLSDFVDSDVKASLKFIDTLNRVHQIDCPFTEEQLRALLIRSDSIIIFLINLWRGP</sequence>